<dbReference type="InterPro" id="IPR029479">
    <property type="entry name" value="Nitroreductase"/>
</dbReference>
<protein>
    <submittedName>
        <fullName evidence="2">Nitroreductase</fullName>
    </submittedName>
</protein>
<accession>A0A069PFT5</accession>
<dbReference type="Pfam" id="PF00881">
    <property type="entry name" value="Nitroreductase"/>
    <property type="match status" value="1"/>
</dbReference>
<sequence>MQPSTDIAAWEINEDRLPPLGGIEARLRFSLQYAVLAPSSHNTQPWHFIVDGTSLMLCADRTRALPVVDPYDRELIMSCGAALFNLRVALQHFGLGYAITLFPASADPDVLAQVHALPTYAGDAGIAGLFGSITKRVTTRERFDIQPIPLDIQEQFVRAAEAEGADAVCIDGAPARERIAELVAEADYLQFHDPRFRRELASWIHPRRSNDGMPAYSAGVSALLDFAVPLVSSAIRTFDLGGGLAAAHRRLLEGSPLLFCIGTRADDPAAWIAAGQALERVLLTAARHGLTASYLNQPVEVDSLRDDLRKEAGLDAQPQLLLRIGRGPQAAHSPRRAMNEVVS</sequence>
<comment type="caution">
    <text evidence="2">The sequence shown here is derived from an EMBL/GenBank/DDBJ whole genome shotgun (WGS) entry which is preliminary data.</text>
</comment>
<dbReference type="EMBL" id="JFHC01000080">
    <property type="protein sequence ID" value="KDR38679.1"/>
    <property type="molecule type" value="Genomic_DNA"/>
</dbReference>
<dbReference type="AlphaFoldDB" id="A0A069PFT5"/>
<proteinExistence type="predicted"/>
<evidence type="ECO:0000313" key="2">
    <source>
        <dbReference type="EMBL" id="KDR38679.1"/>
    </source>
</evidence>
<dbReference type="STRING" id="60547.GCA_000751215_06035"/>
<dbReference type="SUPFAM" id="SSF55469">
    <property type="entry name" value="FMN-dependent nitroreductase-like"/>
    <property type="match status" value="2"/>
</dbReference>
<gene>
    <name evidence="2" type="ORF">BG61_38755</name>
</gene>
<name>A0A069PFT5_9BURK</name>
<feature type="domain" description="Nitroreductase" evidence="1">
    <location>
        <begin position="133"/>
        <end position="326"/>
    </location>
</feature>
<dbReference type="Proteomes" id="UP000027466">
    <property type="component" value="Unassembled WGS sequence"/>
</dbReference>
<dbReference type="PANTHER" id="PTHR23026:SF123">
    <property type="entry name" value="NAD(P)H NITROREDUCTASE RV3131-RELATED"/>
    <property type="match status" value="1"/>
</dbReference>
<organism evidence="2 3">
    <name type="scientific">Caballeronia glathei</name>
    <dbReference type="NCBI Taxonomy" id="60547"/>
    <lineage>
        <taxon>Bacteria</taxon>
        <taxon>Pseudomonadati</taxon>
        <taxon>Pseudomonadota</taxon>
        <taxon>Betaproteobacteria</taxon>
        <taxon>Burkholderiales</taxon>
        <taxon>Burkholderiaceae</taxon>
        <taxon>Caballeronia</taxon>
    </lineage>
</organism>
<dbReference type="RefSeq" id="WP_051672942.1">
    <property type="nucleotide sequence ID" value="NZ_CADFFX010000048.1"/>
</dbReference>
<dbReference type="GO" id="GO:0016491">
    <property type="term" value="F:oxidoreductase activity"/>
    <property type="evidence" value="ECO:0007669"/>
    <property type="project" value="InterPro"/>
</dbReference>
<dbReference type="InterPro" id="IPR050627">
    <property type="entry name" value="Nitroreductase/BluB"/>
</dbReference>
<keyword evidence="3" id="KW-1185">Reference proteome</keyword>
<dbReference type="PANTHER" id="PTHR23026">
    <property type="entry name" value="NADPH NITROREDUCTASE"/>
    <property type="match status" value="1"/>
</dbReference>
<evidence type="ECO:0000313" key="3">
    <source>
        <dbReference type="Proteomes" id="UP000027466"/>
    </source>
</evidence>
<evidence type="ECO:0000259" key="1">
    <source>
        <dbReference type="Pfam" id="PF00881"/>
    </source>
</evidence>
<dbReference type="NCBIfam" id="NF047509">
    <property type="entry name" value="Rv3131_FMN_oxido"/>
    <property type="match status" value="1"/>
</dbReference>
<dbReference type="Gene3D" id="3.40.109.10">
    <property type="entry name" value="NADH Oxidase"/>
    <property type="match status" value="1"/>
</dbReference>
<reference evidence="2 3" key="1">
    <citation type="submission" date="2014-03" db="EMBL/GenBank/DDBJ databases">
        <title>Draft Genome Sequences of Four Burkholderia Strains.</title>
        <authorList>
            <person name="Liu X.Y."/>
            <person name="Li C.X."/>
            <person name="Xu J.H."/>
        </authorList>
    </citation>
    <scope>NUCLEOTIDE SEQUENCE [LARGE SCALE GENOMIC DNA]</scope>
    <source>
        <strain evidence="2 3">DSM 50014</strain>
    </source>
</reference>
<dbReference type="InterPro" id="IPR000415">
    <property type="entry name" value="Nitroreductase-like"/>
</dbReference>